<accession>A0AAV9XGQ3</accession>
<proteinExistence type="predicted"/>
<dbReference type="Gene3D" id="3.40.140.10">
    <property type="entry name" value="Cytidine Deaminase, domain 2"/>
    <property type="match status" value="1"/>
</dbReference>
<dbReference type="AlphaFoldDB" id="A0AAV9XGQ3"/>
<dbReference type="PROSITE" id="PS51747">
    <property type="entry name" value="CYT_DCMP_DEAMINASES_2"/>
    <property type="match status" value="1"/>
</dbReference>
<comment type="caution">
    <text evidence="3">The sequence shown here is derived from an EMBL/GenBank/DDBJ whole genome shotgun (WGS) entry which is preliminary data.</text>
</comment>
<dbReference type="GO" id="GO:0006139">
    <property type="term" value="P:nucleobase-containing compound metabolic process"/>
    <property type="evidence" value="ECO:0007669"/>
    <property type="project" value="UniProtKB-ARBA"/>
</dbReference>
<reference evidence="3 4" key="1">
    <citation type="submission" date="2019-10" db="EMBL/GenBank/DDBJ databases">
        <authorList>
            <person name="Palmer J.M."/>
        </authorList>
    </citation>
    <scope>NUCLEOTIDE SEQUENCE [LARGE SCALE GENOMIC DNA]</scope>
    <source>
        <strain evidence="3 4">TWF694</strain>
    </source>
</reference>
<dbReference type="InterPro" id="IPR016193">
    <property type="entry name" value="Cytidine_deaminase-like"/>
</dbReference>
<keyword evidence="4" id="KW-1185">Reference proteome</keyword>
<evidence type="ECO:0000313" key="3">
    <source>
        <dbReference type="EMBL" id="KAK6541284.1"/>
    </source>
</evidence>
<dbReference type="GO" id="GO:0003824">
    <property type="term" value="F:catalytic activity"/>
    <property type="evidence" value="ECO:0007669"/>
    <property type="project" value="InterPro"/>
</dbReference>
<dbReference type="Proteomes" id="UP001365542">
    <property type="component" value="Unassembled WGS sequence"/>
</dbReference>
<dbReference type="InterPro" id="IPR002125">
    <property type="entry name" value="CMP_dCMP_dom"/>
</dbReference>
<sequence length="189" mass="20676">MDNIEGQLSASENNPIGSNTIGHHHRDHDYFMEQALEEAKKCTPSQTAFSVGAVLVNSSTDPHIVLTTGFSREREGNTHAEEVCFLKLQEQQDLLPLPQETTLSLYTTMEPCSKRLSGKKPCLNHIIDFGQISTVYIGTREPSTFVAENTAIDQLQKHGIGCKFIDGAQPICLNVATRGHASSHSATVV</sequence>
<organism evidence="3 4">
    <name type="scientific">Orbilia ellipsospora</name>
    <dbReference type="NCBI Taxonomy" id="2528407"/>
    <lineage>
        <taxon>Eukaryota</taxon>
        <taxon>Fungi</taxon>
        <taxon>Dikarya</taxon>
        <taxon>Ascomycota</taxon>
        <taxon>Pezizomycotina</taxon>
        <taxon>Orbiliomycetes</taxon>
        <taxon>Orbiliales</taxon>
        <taxon>Orbiliaceae</taxon>
        <taxon>Orbilia</taxon>
    </lineage>
</organism>
<dbReference type="EMBL" id="JAVHJO010000004">
    <property type="protein sequence ID" value="KAK6541284.1"/>
    <property type="molecule type" value="Genomic_DNA"/>
</dbReference>
<feature type="region of interest" description="Disordered" evidence="1">
    <location>
        <begin position="1"/>
        <end position="24"/>
    </location>
</feature>
<gene>
    <name evidence="3" type="ORF">TWF694_008642</name>
</gene>
<evidence type="ECO:0000259" key="2">
    <source>
        <dbReference type="PROSITE" id="PS51747"/>
    </source>
</evidence>
<feature type="compositionally biased region" description="Polar residues" evidence="1">
    <location>
        <begin position="1"/>
        <end position="21"/>
    </location>
</feature>
<evidence type="ECO:0000313" key="4">
    <source>
        <dbReference type="Proteomes" id="UP001365542"/>
    </source>
</evidence>
<dbReference type="Pfam" id="PF18785">
    <property type="entry name" value="Inv-AAD"/>
    <property type="match status" value="1"/>
</dbReference>
<protein>
    <recommendedName>
        <fullName evidence="2">CMP/dCMP-type deaminase domain-containing protein</fullName>
    </recommendedName>
</protein>
<dbReference type="SUPFAM" id="SSF53927">
    <property type="entry name" value="Cytidine deaminase-like"/>
    <property type="match status" value="1"/>
</dbReference>
<name>A0AAV9XGQ3_9PEZI</name>
<evidence type="ECO:0000256" key="1">
    <source>
        <dbReference type="SAM" id="MobiDB-lite"/>
    </source>
</evidence>
<feature type="domain" description="CMP/dCMP-type deaminase" evidence="2">
    <location>
        <begin position="26"/>
        <end position="162"/>
    </location>
</feature>